<dbReference type="AlphaFoldDB" id="A0A0E9SK41"/>
<organism evidence="1">
    <name type="scientific">Anguilla anguilla</name>
    <name type="common">European freshwater eel</name>
    <name type="synonym">Muraena anguilla</name>
    <dbReference type="NCBI Taxonomy" id="7936"/>
    <lineage>
        <taxon>Eukaryota</taxon>
        <taxon>Metazoa</taxon>
        <taxon>Chordata</taxon>
        <taxon>Craniata</taxon>
        <taxon>Vertebrata</taxon>
        <taxon>Euteleostomi</taxon>
        <taxon>Actinopterygii</taxon>
        <taxon>Neopterygii</taxon>
        <taxon>Teleostei</taxon>
        <taxon>Anguilliformes</taxon>
        <taxon>Anguillidae</taxon>
        <taxon>Anguilla</taxon>
    </lineage>
</organism>
<reference evidence="1" key="2">
    <citation type="journal article" date="2015" name="Fish Shellfish Immunol.">
        <title>Early steps in the European eel (Anguilla anguilla)-Vibrio vulnificus interaction in the gills: Role of the RtxA13 toxin.</title>
        <authorList>
            <person name="Callol A."/>
            <person name="Pajuelo D."/>
            <person name="Ebbesson L."/>
            <person name="Teles M."/>
            <person name="MacKenzie S."/>
            <person name="Amaro C."/>
        </authorList>
    </citation>
    <scope>NUCLEOTIDE SEQUENCE</scope>
</reference>
<reference evidence="1" key="1">
    <citation type="submission" date="2014-11" db="EMBL/GenBank/DDBJ databases">
        <authorList>
            <person name="Amaro Gonzalez C."/>
        </authorList>
    </citation>
    <scope>NUCLEOTIDE SEQUENCE</scope>
</reference>
<sequence length="40" mass="4607">MDRATKDQGAASCCRDQFHFKTDWCQHPLTRGGLLHVSWC</sequence>
<proteinExistence type="predicted"/>
<evidence type="ECO:0000313" key="1">
    <source>
        <dbReference type="EMBL" id="JAH41691.1"/>
    </source>
</evidence>
<accession>A0A0E9SK41</accession>
<protein>
    <submittedName>
        <fullName evidence="1">Uncharacterized protein</fullName>
    </submittedName>
</protein>
<name>A0A0E9SK41_ANGAN</name>
<dbReference type="EMBL" id="GBXM01066886">
    <property type="protein sequence ID" value="JAH41691.1"/>
    <property type="molecule type" value="Transcribed_RNA"/>
</dbReference>